<dbReference type="AlphaFoldDB" id="A0A418PV72"/>
<keyword evidence="1" id="KW-0812">Transmembrane</keyword>
<keyword evidence="1" id="KW-1133">Transmembrane helix</keyword>
<protein>
    <recommendedName>
        <fullName evidence="4">DUF2892 domain-containing protein</fullName>
    </recommendedName>
</protein>
<dbReference type="EMBL" id="QXML01000002">
    <property type="protein sequence ID" value="RIW17484.1"/>
    <property type="molecule type" value="Genomic_DNA"/>
</dbReference>
<keyword evidence="1" id="KW-0472">Membrane</keyword>
<feature type="transmembrane region" description="Helical" evidence="1">
    <location>
        <begin position="32"/>
        <end position="57"/>
    </location>
</feature>
<reference evidence="2 3" key="1">
    <citation type="submission" date="2018-09" db="EMBL/GenBank/DDBJ databases">
        <authorList>
            <person name="Wang X."/>
            <person name="Du Z."/>
        </authorList>
    </citation>
    <scope>NUCLEOTIDE SEQUENCE [LARGE SCALE GENOMIC DNA]</scope>
    <source>
        <strain evidence="2 3">N3</strain>
    </source>
</reference>
<proteinExistence type="predicted"/>
<evidence type="ECO:0000313" key="2">
    <source>
        <dbReference type="EMBL" id="RIW17484.1"/>
    </source>
</evidence>
<feature type="transmembrane region" description="Helical" evidence="1">
    <location>
        <begin position="7"/>
        <end position="26"/>
    </location>
</feature>
<comment type="caution">
    <text evidence="2">The sequence shown here is derived from an EMBL/GenBank/DDBJ whole genome shotgun (WGS) entry which is preliminary data.</text>
</comment>
<accession>A0A418PV72</accession>
<dbReference type="OrthoDB" id="963235at2"/>
<gene>
    <name evidence="2" type="ORF">D0X99_07110</name>
</gene>
<organism evidence="2 3">
    <name type="scientific">Algoriphagus lacus</name>
    <dbReference type="NCBI Taxonomy" id="2056311"/>
    <lineage>
        <taxon>Bacteria</taxon>
        <taxon>Pseudomonadati</taxon>
        <taxon>Bacteroidota</taxon>
        <taxon>Cytophagia</taxon>
        <taxon>Cytophagales</taxon>
        <taxon>Cyclobacteriaceae</taxon>
        <taxon>Algoriphagus</taxon>
    </lineage>
</organism>
<name>A0A418PV72_9BACT</name>
<dbReference type="RefSeq" id="WP_119476921.1">
    <property type="nucleotide sequence ID" value="NZ_QXML01000002.1"/>
</dbReference>
<evidence type="ECO:0000313" key="3">
    <source>
        <dbReference type="Proteomes" id="UP000283522"/>
    </source>
</evidence>
<keyword evidence="3" id="KW-1185">Reference proteome</keyword>
<evidence type="ECO:0000256" key="1">
    <source>
        <dbReference type="SAM" id="Phobius"/>
    </source>
</evidence>
<sequence>MKSTGTMRLWFAIMAVLLWIGIYLTGFGQVNWLIYLPTVGFTAAALVGYCPSQIALLKLLGNK</sequence>
<dbReference type="Proteomes" id="UP000283522">
    <property type="component" value="Unassembled WGS sequence"/>
</dbReference>
<evidence type="ECO:0008006" key="4">
    <source>
        <dbReference type="Google" id="ProtNLM"/>
    </source>
</evidence>